<keyword evidence="2" id="KW-1185">Reference proteome</keyword>
<sequence>QSFINTARADYTLESDWLTYSDEYLKMENTVHVRNTVQQLLVVLIQKCYH</sequence>
<dbReference type="EMBL" id="CAJVPL010009658">
    <property type="protein sequence ID" value="CAG8678868.1"/>
    <property type="molecule type" value="Genomic_DNA"/>
</dbReference>
<evidence type="ECO:0000313" key="1">
    <source>
        <dbReference type="EMBL" id="CAG8678868.1"/>
    </source>
</evidence>
<proteinExistence type="predicted"/>
<organism evidence="1 2">
    <name type="scientific">Ambispora gerdemannii</name>
    <dbReference type="NCBI Taxonomy" id="144530"/>
    <lineage>
        <taxon>Eukaryota</taxon>
        <taxon>Fungi</taxon>
        <taxon>Fungi incertae sedis</taxon>
        <taxon>Mucoromycota</taxon>
        <taxon>Glomeromycotina</taxon>
        <taxon>Glomeromycetes</taxon>
        <taxon>Archaeosporales</taxon>
        <taxon>Ambisporaceae</taxon>
        <taxon>Ambispora</taxon>
    </lineage>
</organism>
<dbReference type="Proteomes" id="UP000789831">
    <property type="component" value="Unassembled WGS sequence"/>
</dbReference>
<accession>A0A9N9HJI1</accession>
<feature type="non-terminal residue" evidence="1">
    <location>
        <position position="1"/>
    </location>
</feature>
<evidence type="ECO:0000313" key="2">
    <source>
        <dbReference type="Proteomes" id="UP000789831"/>
    </source>
</evidence>
<comment type="caution">
    <text evidence="1">The sequence shown here is derived from an EMBL/GenBank/DDBJ whole genome shotgun (WGS) entry which is preliminary data.</text>
</comment>
<gene>
    <name evidence="1" type="ORF">AGERDE_LOCUS12580</name>
</gene>
<name>A0A9N9HJI1_9GLOM</name>
<protein>
    <submittedName>
        <fullName evidence="1">12546_t:CDS:1</fullName>
    </submittedName>
</protein>
<reference evidence="1" key="1">
    <citation type="submission" date="2021-06" db="EMBL/GenBank/DDBJ databases">
        <authorList>
            <person name="Kallberg Y."/>
            <person name="Tangrot J."/>
            <person name="Rosling A."/>
        </authorList>
    </citation>
    <scope>NUCLEOTIDE SEQUENCE</scope>
    <source>
        <strain evidence="1">MT106</strain>
    </source>
</reference>
<dbReference type="AlphaFoldDB" id="A0A9N9HJI1"/>